<name>A0A5R9GQJ6_9PROT</name>
<gene>
    <name evidence="2" type="ORF">FEF65_10270</name>
</gene>
<keyword evidence="1" id="KW-0732">Signal</keyword>
<dbReference type="AlphaFoldDB" id="A0A5R9GQJ6"/>
<comment type="caution">
    <text evidence="2">The sequence shown here is derived from an EMBL/GenBank/DDBJ whole genome shotgun (WGS) entry which is preliminary data.</text>
</comment>
<reference evidence="2 3" key="1">
    <citation type="journal article" date="2019" name="Appl. Environ. Microbiol.">
        <title>Environmental Evidence and Genomic Insight of Iron-oxidizing Bacteria Preference Towards More Corrosion Resistant Stainless Steel at Higher Salinities.</title>
        <authorList>
            <person name="Garrison C.E."/>
            <person name="Price K.A."/>
            <person name="Field E.K."/>
        </authorList>
    </citation>
    <scope>NUCLEOTIDE SEQUENCE [LARGE SCALE GENOMIC DNA]</scope>
    <source>
        <strain evidence="2 3">P3</strain>
    </source>
</reference>
<dbReference type="PROSITE" id="PS51257">
    <property type="entry name" value="PROKAR_LIPOPROTEIN"/>
    <property type="match status" value="1"/>
</dbReference>
<dbReference type="EMBL" id="VBRY01000009">
    <property type="protein sequence ID" value="TLS66537.1"/>
    <property type="molecule type" value="Genomic_DNA"/>
</dbReference>
<dbReference type="RefSeq" id="WP_138239717.1">
    <property type="nucleotide sequence ID" value="NZ_VBRY01000009.1"/>
</dbReference>
<evidence type="ECO:0008006" key="4">
    <source>
        <dbReference type="Google" id="ProtNLM"/>
    </source>
</evidence>
<organism evidence="2 3">
    <name type="scientific">Mariprofundus erugo</name>
    <dbReference type="NCBI Taxonomy" id="2528639"/>
    <lineage>
        <taxon>Bacteria</taxon>
        <taxon>Pseudomonadati</taxon>
        <taxon>Pseudomonadota</taxon>
        <taxon>Candidatius Mariprofundia</taxon>
        <taxon>Mariprofundales</taxon>
        <taxon>Mariprofundaceae</taxon>
        <taxon>Mariprofundus</taxon>
    </lineage>
</organism>
<protein>
    <recommendedName>
        <fullName evidence="4">Carboxypeptidase regulatory-like domain-containing protein</fullName>
    </recommendedName>
</protein>
<evidence type="ECO:0000313" key="2">
    <source>
        <dbReference type="EMBL" id="TLS66537.1"/>
    </source>
</evidence>
<evidence type="ECO:0000256" key="1">
    <source>
        <dbReference type="SAM" id="SignalP"/>
    </source>
</evidence>
<accession>A0A5R9GQJ6</accession>
<dbReference type="Proteomes" id="UP000306585">
    <property type="component" value="Unassembled WGS sequence"/>
</dbReference>
<feature type="signal peptide" evidence="1">
    <location>
        <begin position="1"/>
        <end position="31"/>
    </location>
</feature>
<evidence type="ECO:0000313" key="3">
    <source>
        <dbReference type="Proteomes" id="UP000306585"/>
    </source>
</evidence>
<feature type="chain" id="PRO_5024420144" description="Carboxypeptidase regulatory-like domain-containing protein" evidence="1">
    <location>
        <begin position="32"/>
        <end position="718"/>
    </location>
</feature>
<keyword evidence="3" id="KW-1185">Reference proteome</keyword>
<sequence length="718" mass="71497">MNIRQRLWPKLALLGVAMVAISGLSSCGGSASAPAPNAAIAGAVVDGRVSGATLTLYSDQAMTVQVGSGTTDAAGAFNITLTVATAPDPVYIKAVGGTDIDTGMPAPTMLFVGNTTGANALATFNITPLTNDVFTRVANGSALTTAQTNAQAAFGLAANTGANGLYEDPSLAGNAGLPAAVFKKLTAGTVGGTVAAGTYKMFAIIASESDIGVTAIANTAALTGGANFVSGNIVVAANGDITGTAGANFITGKVAGSSVVLNIVDNVGAPTTLTRVVGNLGLNGSMSGNFSDLTGLPGAPVMKKGLFVGSLIPAAGINAAGLATFVSNFYTPGVGTGTMNIVARDIFSGAAIPRVNWGQADVTAVNVGAGTVTMSNMTMRQDAGSVAGGVNAFTFAAGTYVFSGAVPTNLLVFEYTIAGAKLYIATSVGLRRGIYFVVPTVPGTIQAIGESYMSKQNSVAPNPFALGITADITVGSIHAGMPGATRAAALTQGLTPQVAGPMTLPGALTGGTMGNGYLNAPTELMVFQGSMLAMKMDANNNFAENSLTGAVDDHLRLVEFFESGAMQGEEIQGGTIPGPVTLRDFPSTFVGFVHDQASAVTPSFSGTLNFLARTVYASNYASFATAYTTGTLTITAPAGAAGTATLVATPAGGAVATSTLTVDVPAAGAPGVYHMSGALTGGGYIDITWPIGGTKALYMISSAVNGVVSEVGEAYMTR</sequence>
<proteinExistence type="predicted"/>